<dbReference type="OMA" id="RCNIFIQ"/>
<feature type="domain" description="WASH complex subunit 4 N-terminal" evidence="2">
    <location>
        <begin position="19"/>
        <end position="623"/>
    </location>
</feature>
<evidence type="ECO:0000313" key="5">
    <source>
        <dbReference type="Proteomes" id="UP000244005"/>
    </source>
</evidence>
<dbReference type="Pfam" id="PF14744">
    <property type="entry name" value="WASH-7_mid"/>
    <property type="match status" value="1"/>
</dbReference>
<reference evidence="5" key="1">
    <citation type="journal article" date="2017" name="Cell">
        <title>Insights into land plant evolution garnered from the Marchantia polymorpha genome.</title>
        <authorList>
            <person name="Bowman J.L."/>
            <person name="Kohchi T."/>
            <person name="Yamato K.T."/>
            <person name="Jenkins J."/>
            <person name="Shu S."/>
            <person name="Ishizaki K."/>
            <person name="Yamaoka S."/>
            <person name="Nishihama R."/>
            <person name="Nakamura Y."/>
            <person name="Berger F."/>
            <person name="Adam C."/>
            <person name="Aki S.S."/>
            <person name="Althoff F."/>
            <person name="Araki T."/>
            <person name="Arteaga-Vazquez M.A."/>
            <person name="Balasubrmanian S."/>
            <person name="Barry K."/>
            <person name="Bauer D."/>
            <person name="Boehm C.R."/>
            <person name="Briginshaw L."/>
            <person name="Caballero-Perez J."/>
            <person name="Catarino B."/>
            <person name="Chen F."/>
            <person name="Chiyoda S."/>
            <person name="Chovatia M."/>
            <person name="Davies K.M."/>
            <person name="Delmans M."/>
            <person name="Demura T."/>
            <person name="Dierschke T."/>
            <person name="Dolan L."/>
            <person name="Dorantes-Acosta A.E."/>
            <person name="Eklund D.M."/>
            <person name="Florent S.N."/>
            <person name="Flores-Sandoval E."/>
            <person name="Fujiyama A."/>
            <person name="Fukuzawa H."/>
            <person name="Galik B."/>
            <person name="Grimanelli D."/>
            <person name="Grimwood J."/>
            <person name="Grossniklaus U."/>
            <person name="Hamada T."/>
            <person name="Haseloff J."/>
            <person name="Hetherington A.J."/>
            <person name="Higo A."/>
            <person name="Hirakawa Y."/>
            <person name="Hundley H.N."/>
            <person name="Ikeda Y."/>
            <person name="Inoue K."/>
            <person name="Inoue S.I."/>
            <person name="Ishida S."/>
            <person name="Jia Q."/>
            <person name="Kakita M."/>
            <person name="Kanazawa T."/>
            <person name="Kawai Y."/>
            <person name="Kawashima T."/>
            <person name="Kennedy M."/>
            <person name="Kinose K."/>
            <person name="Kinoshita T."/>
            <person name="Kohara Y."/>
            <person name="Koide E."/>
            <person name="Komatsu K."/>
            <person name="Kopischke S."/>
            <person name="Kubo M."/>
            <person name="Kyozuka J."/>
            <person name="Lagercrantz U."/>
            <person name="Lin S.S."/>
            <person name="Lindquist E."/>
            <person name="Lipzen A.M."/>
            <person name="Lu C.W."/>
            <person name="De Luna E."/>
            <person name="Martienssen R.A."/>
            <person name="Minamino N."/>
            <person name="Mizutani M."/>
            <person name="Mizutani M."/>
            <person name="Mochizuki N."/>
            <person name="Monte I."/>
            <person name="Mosher R."/>
            <person name="Nagasaki H."/>
            <person name="Nakagami H."/>
            <person name="Naramoto S."/>
            <person name="Nishitani K."/>
            <person name="Ohtani M."/>
            <person name="Okamoto T."/>
            <person name="Okumura M."/>
            <person name="Phillips J."/>
            <person name="Pollak B."/>
            <person name="Reinders A."/>
            <person name="Rovekamp M."/>
            <person name="Sano R."/>
            <person name="Sawa S."/>
            <person name="Schmid M.W."/>
            <person name="Shirakawa M."/>
            <person name="Solano R."/>
            <person name="Spunde A."/>
            <person name="Suetsugu N."/>
            <person name="Sugano S."/>
            <person name="Sugiyama A."/>
            <person name="Sun R."/>
            <person name="Suzuki Y."/>
            <person name="Takenaka M."/>
            <person name="Takezawa D."/>
            <person name="Tomogane H."/>
            <person name="Tsuzuki M."/>
            <person name="Ueda T."/>
            <person name="Umeda M."/>
            <person name="Ward J.M."/>
            <person name="Watanabe Y."/>
            <person name="Yazaki K."/>
            <person name="Yokoyama R."/>
            <person name="Yoshitake Y."/>
            <person name="Yotsui I."/>
            <person name="Zachgo S."/>
            <person name="Schmutz J."/>
        </authorList>
    </citation>
    <scope>NUCLEOTIDE SEQUENCE [LARGE SCALE GENOMIC DNA]</scope>
    <source>
        <strain evidence="5">Tak-1</strain>
    </source>
</reference>
<evidence type="ECO:0000259" key="1">
    <source>
        <dbReference type="Pfam" id="PF14744"/>
    </source>
</evidence>
<dbReference type="InterPro" id="IPR027307">
    <property type="entry name" value="WASH7"/>
</dbReference>
<name>A0A2R6XVV8_MARPO</name>
<dbReference type="GO" id="GO:0007032">
    <property type="term" value="P:endosome organization"/>
    <property type="evidence" value="ECO:0000318"/>
    <property type="project" value="GO_Central"/>
</dbReference>
<dbReference type="Pfam" id="PF14746">
    <property type="entry name" value="WASH-7_C"/>
    <property type="match status" value="1"/>
</dbReference>
<dbReference type="PANTHER" id="PTHR31409:SF0">
    <property type="entry name" value="WASH COMPLEX SUBUNIT 4"/>
    <property type="match status" value="1"/>
</dbReference>
<dbReference type="GO" id="GO:0005768">
    <property type="term" value="C:endosome"/>
    <property type="evidence" value="ECO:0000318"/>
    <property type="project" value="GO_Central"/>
</dbReference>
<evidence type="ECO:0008006" key="6">
    <source>
        <dbReference type="Google" id="ProtNLM"/>
    </source>
</evidence>
<dbReference type="GO" id="GO:0071203">
    <property type="term" value="C:WASH complex"/>
    <property type="evidence" value="ECO:0000318"/>
    <property type="project" value="GO_Central"/>
</dbReference>
<proteinExistence type="predicted"/>
<keyword evidence="5" id="KW-1185">Reference proteome</keyword>
<evidence type="ECO:0000259" key="2">
    <source>
        <dbReference type="Pfam" id="PF14745"/>
    </source>
</evidence>
<sequence>MGSRTMRTAEEEQEKLRRFVDEWRSHIWEKLEQFDSTSSQAAARDVGDINEDPVQIVTKPLEGFTVLDLIATDNFPFNKLLIVLAHDCHEILQLRKQALSKVYPRLVVFGLRSASEETALEGELQKTFARSFKFFQDLLEFVSKLRAVLSNLVQQLEAIYSGDTTKSSRRPYAAFWNVHLRTAVHCLAEGFTTLITIDEIVAQNTSIGHSISLFKRMLHSVRSEPSAFAMEPDQVESLDSEVSKVDNVLMGGLFQRCLQEDFYGNLEIQKLKTNRQCLDEILFCVREGLLQSLARLDSLREYPYDREKLFGLIAVWVWHSWMIGDAPEKKLTKLVMELQRRAPVLHLFCNVRLVPLQFLIGHLPSWALSSPIIKEARRDAGVVNTSYLAALDDVLSSHSQTLRSVLVNWLVSFDSTVSPVVQQLAIHAMLGTRFKQLTQGVCLANRLRHILRATIDIHAYLEVPINKEQLKKLRHVAEILKAVEAMFHRRSSETALGLGHMLQLAQSQILRRLSPLKAQLEADLLAMSRSTGVFMLARSLTRSGKDMDTKITDALAAVNVAIKMAEGCSSMQSNVILRLALDVICSPNSKVPDDVASEMMDLCSVIELVADVHNVVKLVTDCSFLYWSRDIMPACFKMLYRKTGEARHLQLVVSAFRDPVNLMITGNADLSVIESYEKEMEEAISNELVAPLCRDIETDLRLHVHSAHLKGAVNINPTKTGVRDLSWFLHLKPLRLSSKRIHIRSRVETYLIAAFYNHAAVALHNWKTYGEMRHLAELKYGLELDDIHLPGQTLEQGVDVLEIMRNIHLFVACYTYNLNTQVFIERVSNARNRKYLNTVNVRHVANSIRTHGTGIMSTTVNFAYQFLAQKFIVFSQFLFDDHIKSLLIKEQRFYKEIREKGGKDYPVDRAEKLNKDIRKLGLTDDGLSFLDQFRRLIAEMGNALGFVRMVRLGGLHYCSSASGFLHDLDKEMSFQEASRDAGITAGGVYAGKILDQALDSQKISLEGMDYLNILTTVFSQELRSNDNSHLKNFFLIVPTLTINAVEAMLQAKERMSKRGRDASNGMFTDDGFALGLAYVLKVLGQNKDFDSLHWFDSARHHYLAEKARIEDGLDMDGIGSGMNGLQIWSQKLASISEEEAHNMQLVVKRISSHLMELELIFFTFSGARIFFH</sequence>
<dbReference type="Gramene" id="Mp1g19290.1">
    <property type="protein sequence ID" value="Mp1g19290.1.cds"/>
    <property type="gene ID" value="Mp1g19290"/>
</dbReference>
<protein>
    <recommendedName>
        <fullName evidence="6">WASH complex subunit 7</fullName>
    </recommendedName>
</protein>
<evidence type="ECO:0000313" key="4">
    <source>
        <dbReference type="EMBL" id="PTQ50244.1"/>
    </source>
</evidence>
<dbReference type="Proteomes" id="UP000244005">
    <property type="component" value="Unassembled WGS sequence"/>
</dbReference>
<dbReference type="EMBL" id="KZ772673">
    <property type="protein sequence ID" value="PTQ50244.1"/>
    <property type="molecule type" value="Genomic_DNA"/>
</dbReference>
<gene>
    <name evidence="4" type="ORF">MARPO_0001s0267</name>
</gene>
<dbReference type="InterPro" id="IPR028283">
    <property type="entry name" value="WASH-7_C"/>
</dbReference>
<dbReference type="Pfam" id="PF14745">
    <property type="entry name" value="WASH-4_N"/>
    <property type="match status" value="1"/>
</dbReference>
<organism evidence="4 5">
    <name type="scientific">Marchantia polymorpha</name>
    <name type="common">Common liverwort</name>
    <name type="synonym">Marchantia aquatica</name>
    <dbReference type="NCBI Taxonomy" id="3197"/>
    <lineage>
        <taxon>Eukaryota</taxon>
        <taxon>Viridiplantae</taxon>
        <taxon>Streptophyta</taxon>
        <taxon>Embryophyta</taxon>
        <taxon>Marchantiophyta</taxon>
        <taxon>Marchantiopsida</taxon>
        <taxon>Marchantiidae</taxon>
        <taxon>Marchantiales</taxon>
        <taxon>Marchantiaceae</taxon>
        <taxon>Marchantia</taxon>
    </lineage>
</organism>
<feature type="domain" description="WASH complex subunit 7 central" evidence="1">
    <location>
        <begin position="624"/>
        <end position="969"/>
    </location>
</feature>
<feature type="domain" description="WASH complex subunit 7 C-terminal" evidence="3">
    <location>
        <begin position="992"/>
        <end position="1172"/>
    </location>
</feature>
<accession>A0A2R6XVV8</accession>
<evidence type="ECO:0000259" key="3">
    <source>
        <dbReference type="Pfam" id="PF14746"/>
    </source>
</evidence>
<dbReference type="PANTHER" id="PTHR31409">
    <property type="entry name" value="WASH COMPLEX SUBUNIT 4"/>
    <property type="match status" value="1"/>
</dbReference>
<dbReference type="OrthoDB" id="10261210at2759"/>
<dbReference type="GO" id="GO:0016197">
    <property type="term" value="P:endosomal transport"/>
    <property type="evidence" value="ECO:0000318"/>
    <property type="project" value="GO_Central"/>
</dbReference>
<dbReference type="AlphaFoldDB" id="A0A2R6XVV8"/>
<dbReference type="InterPro" id="IPR028282">
    <property type="entry name" value="WASH-7_central"/>
</dbReference>
<dbReference type="InterPro" id="IPR028191">
    <property type="entry name" value="WASH-4_N"/>
</dbReference>